<dbReference type="GO" id="GO:0016757">
    <property type="term" value="F:glycosyltransferase activity"/>
    <property type="evidence" value="ECO:0007669"/>
    <property type="project" value="UniProtKB-KW"/>
</dbReference>
<dbReference type="RefSeq" id="WP_378304737.1">
    <property type="nucleotide sequence ID" value="NZ_JBHUKS010000011.1"/>
</dbReference>
<protein>
    <submittedName>
        <fullName evidence="5">Glycosyltransferase family 4 protein</fullName>
        <ecNumber evidence="5">2.4.-.-</ecNumber>
    </submittedName>
</protein>
<keyword evidence="6" id="KW-1185">Reference proteome</keyword>
<dbReference type="EC" id="2.4.-.-" evidence="5"/>
<dbReference type="Pfam" id="PF00534">
    <property type="entry name" value="Glycos_transf_1"/>
    <property type="match status" value="1"/>
</dbReference>
<proteinExistence type="predicted"/>
<comment type="caution">
    <text evidence="5">The sequence shown here is derived from an EMBL/GenBank/DDBJ whole genome shotgun (WGS) entry which is preliminary data.</text>
</comment>
<evidence type="ECO:0000313" key="6">
    <source>
        <dbReference type="Proteomes" id="UP001597483"/>
    </source>
</evidence>
<organism evidence="5 6">
    <name type="scientific">Amycolatopsis silviterrae</name>
    <dbReference type="NCBI Taxonomy" id="1656914"/>
    <lineage>
        <taxon>Bacteria</taxon>
        <taxon>Bacillati</taxon>
        <taxon>Actinomycetota</taxon>
        <taxon>Actinomycetes</taxon>
        <taxon>Pseudonocardiales</taxon>
        <taxon>Pseudonocardiaceae</taxon>
        <taxon>Amycolatopsis</taxon>
    </lineage>
</organism>
<evidence type="ECO:0000256" key="1">
    <source>
        <dbReference type="ARBA" id="ARBA00022676"/>
    </source>
</evidence>
<gene>
    <name evidence="5" type="ORF">ACFSVL_15700</name>
</gene>
<evidence type="ECO:0000259" key="3">
    <source>
        <dbReference type="Pfam" id="PF00534"/>
    </source>
</evidence>
<keyword evidence="2 5" id="KW-0808">Transferase</keyword>
<evidence type="ECO:0000256" key="2">
    <source>
        <dbReference type="ARBA" id="ARBA00022679"/>
    </source>
</evidence>
<dbReference type="Gene3D" id="3.40.50.2000">
    <property type="entry name" value="Glycogen Phosphorylase B"/>
    <property type="match status" value="2"/>
</dbReference>
<evidence type="ECO:0000313" key="5">
    <source>
        <dbReference type="EMBL" id="MFD2468835.1"/>
    </source>
</evidence>
<dbReference type="CDD" id="cd03801">
    <property type="entry name" value="GT4_PimA-like"/>
    <property type="match status" value="1"/>
</dbReference>
<evidence type="ECO:0000259" key="4">
    <source>
        <dbReference type="Pfam" id="PF13579"/>
    </source>
</evidence>
<dbReference type="InterPro" id="IPR050194">
    <property type="entry name" value="Glycosyltransferase_grp1"/>
</dbReference>
<dbReference type="SUPFAM" id="SSF53756">
    <property type="entry name" value="UDP-Glycosyltransferase/glycogen phosphorylase"/>
    <property type="match status" value="1"/>
</dbReference>
<accession>A0ABW5H6T3</accession>
<dbReference type="InterPro" id="IPR028098">
    <property type="entry name" value="Glyco_trans_4-like_N"/>
</dbReference>
<keyword evidence="1 5" id="KW-0328">Glycosyltransferase</keyword>
<name>A0ABW5H6T3_9PSEU</name>
<dbReference type="Pfam" id="PF13579">
    <property type="entry name" value="Glyco_trans_4_4"/>
    <property type="match status" value="1"/>
</dbReference>
<feature type="domain" description="Glycosyltransferase subfamily 4-like N-terminal" evidence="4">
    <location>
        <begin position="16"/>
        <end position="164"/>
    </location>
</feature>
<dbReference type="InterPro" id="IPR001296">
    <property type="entry name" value="Glyco_trans_1"/>
</dbReference>
<dbReference type="EMBL" id="JBHUKS010000011">
    <property type="protein sequence ID" value="MFD2468835.1"/>
    <property type="molecule type" value="Genomic_DNA"/>
</dbReference>
<feature type="domain" description="Glycosyl transferase family 1" evidence="3">
    <location>
        <begin position="201"/>
        <end position="304"/>
    </location>
</feature>
<sequence length="339" mass="36485">MRIAIAYDCLFPWSTGGGERQYRRFAEEFAAAGHEVTYLTRQFWPDAEPPSIDGIRIVAVSAAFDLYDANGTRRPGPALRYARGLFTHLRHHRTTYDAILVSALPTTNALATRAALAGSNVTIAADWLEVWEPAQWREYAGPITGRIATALQRLAARLSPIATCHSQLSANRLKNAGLRTDPLISPGLIDLADTAPPTFTAPPRAIFIGRHIPDKRVETLPAAIAAARIHLPALTATIYGDGPTKALVQAEINRLGLAAVIDLPGFVSQPELNAAIRSAACVVNPSAREGYGLVVVEACAAGTPLRKTTYAWFTQASQTKTITATAEAILTRLTEAKQT</sequence>
<reference evidence="6" key="1">
    <citation type="journal article" date="2019" name="Int. J. Syst. Evol. Microbiol.">
        <title>The Global Catalogue of Microorganisms (GCM) 10K type strain sequencing project: providing services to taxonomists for standard genome sequencing and annotation.</title>
        <authorList>
            <consortium name="The Broad Institute Genomics Platform"/>
            <consortium name="The Broad Institute Genome Sequencing Center for Infectious Disease"/>
            <person name="Wu L."/>
            <person name="Ma J."/>
        </authorList>
    </citation>
    <scope>NUCLEOTIDE SEQUENCE [LARGE SCALE GENOMIC DNA]</scope>
    <source>
        <strain evidence="6">CGMCC 4.7641</strain>
    </source>
</reference>
<dbReference type="PANTHER" id="PTHR45947">
    <property type="entry name" value="SULFOQUINOVOSYL TRANSFERASE SQD2"/>
    <property type="match status" value="1"/>
</dbReference>
<dbReference type="Proteomes" id="UP001597483">
    <property type="component" value="Unassembled WGS sequence"/>
</dbReference>
<dbReference type="PANTHER" id="PTHR45947:SF3">
    <property type="entry name" value="SULFOQUINOVOSYL TRANSFERASE SQD2"/>
    <property type="match status" value="1"/>
</dbReference>